<proteinExistence type="predicted"/>
<dbReference type="EMBL" id="CP001614">
    <property type="protein sequence ID" value="ACR11826.1"/>
    <property type="molecule type" value="Genomic_DNA"/>
</dbReference>
<evidence type="ECO:0000313" key="1">
    <source>
        <dbReference type="EMBL" id="ACR11826.1"/>
    </source>
</evidence>
<sequence>MLKFPTLRKKTPPPPPPYKTDWKEWEADLLVQCGLKRQLVSVYHSASGETRQSFVHGFDLASGELLLDGLYPNTGQPLNEGEQCWLQINSAAGIYNLHVMLQEILGGDAHPLLSVRVLESGLVTNRRWRKRVYFERGQMPQVSIKLGGFPALQGQVLNLSQQGAMLEVCGENLRASSQLGRTLRTRIDFSPGFCLELRASLKQCRFTREPYCHNLLRVQFQLMSADNRGLLDNYIDSLA</sequence>
<evidence type="ECO:0000313" key="2">
    <source>
        <dbReference type="Proteomes" id="UP000009080"/>
    </source>
</evidence>
<dbReference type="Proteomes" id="UP000009080">
    <property type="component" value="Chromosome"/>
</dbReference>
<dbReference type="OrthoDB" id="5703658at2"/>
<accession>C5BRQ5</accession>
<dbReference type="HOGENOM" id="CLU_1160651_0_0_6"/>
<dbReference type="KEGG" id="ttu:TERTU_1208"/>
<name>C5BRQ5_TERTT</name>
<dbReference type="STRING" id="377629.TERTU_1208"/>
<dbReference type="eggNOG" id="COG5581">
    <property type="taxonomic scope" value="Bacteria"/>
</dbReference>
<organism evidence="1 2">
    <name type="scientific">Teredinibacter turnerae (strain ATCC 39867 / T7901)</name>
    <dbReference type="NCBI Taxonomy" id="377629"/>
    <lineage>
        <taxon>Bacteria</taxon>
        <taxon>Pseudomonadati</taxon>
        <taxon>Pseudomonadota</taxon>
        <taxon>Gammaproteobacteria</taxon>
        <taxon>Cellvibrionales</taxon>
        <taxon>Cellvibrionaceae</taxon>
        <taxon>Teredinibacter</taxon>
    </lineage>
</organism>
<dbReference type="RefSeq" id="WP_015817937.1">
    <property type="nucleotide sequence ID" value="NC_012997.1"/>
</dbReference>
<dbReference type="AlphaFoldDB" id="C5BRQ5"/>
<keyword evidence="2" id="KW-1185">Reference proteome</keyword>
<dbReference type="Gene3D" id="2.40.10.220">
    <property type="entry name" value="predicted glycosyltransferase like domains"/>
    <property type="match status" value="1"/>
</dbReference>
<evidence type="ECO:0008006" key="3">
    <source>
        <dbReference type="Google" id="ProtNLM"/>
    </source>
</evidence>
<gene>
    <name evidence="1" type="ordered locus">TERTU_1208</name>
</gene>
<protein>
    <recommendedName>
        <fullName evidence="3">PilZ domain-containing protein</fullName>
    </recommendedName>
</protein>
<reference evidence="1 2" key="1">
    <citation type="journal article" date="2009" name="PLoS ONE">
        <title>The complete genome of Teredinibacter turnerae T7901: an intracellular endosymbiont of marine wood-boring bivalves (shipworms).</title>
        <authorList>
            <person name="Yang J.C."/>
            <person name="Madupu R."/>
            <person name="Durkin A.S."/>
            <person name="Ekborg N.A."/>
            <person name="Pedamallu C.S."/>
            <person name="Hostetler J.B."/>
            <person name="Radune D."/>
            <person name="Toms B.S."/>
            <person name="Henrissat B."/>
            <person name="Coutinho P.M."/>
            <person name="Schwarz S."/>
            <person name="Field L."/>
            <person name="Trindade-Silva A.E."/>
            <person name="Soares C.A.G."/>
            <person name="Elshahawi S."/>
            <person name="Hanora A."/>
            <person name="Schmidt E.W."/>
            <person name="Haygood M.G."/>
            <person name="Posfai J."/>
            <person name="Benner J."/>
            <person name="Madinger C."/>
            <person name="Nove J."/>
            <person name="Anton B."/>
            <person name="Chaudhary K."/>
            <person name="Foster J."/>
            <person name="Holman A."/>
            <person name="Kumar S."/>
            <person name="Lessard P.A."/>
            <person name="Luyten Y.A."/>
            <person name="Slatko B."/>
            <person name="Wood N."/>
            <person name="Wu B."/>
            <person name="Teplitski M."/>
            <person name="Mougous J.D."/>
            <person name="Ward N."/>
            <person name="Eisen J.A."/>
            <person name="Badger J.H."/>
            <person name="Distel D.L."/>
        </authorList>
    </citation>
    <scope>NUCLEOTIDE SEQUENCE [LARGE SCALE GENOMIC DNA]</scope>
    <source>
        <strain evidence="2">ATCC 39867 / T7901</strain>
    </source>
</reference>